<sequence length="229" mass="27262">MNLDFRIREIVKIEEEMKSIPKTMVDGAIDNEIYFASKYRIAWFLKESYSEEEDSFYYRSYFESQDLYSDWFKTVARPTWHPIIYVSYSLLNGFKTWEELDYIKDNHSMCDIIKNIAIINANKNYSETGTWTSDENLFNGFLRHKDILRRQTELLNPNVNIFGNTFHLYKDFFNIQDEDLVRELSIDNLLNVYLNNGKIYLDAFHPASRKKNYINSIINAVENLSDELA</sequence>
<dbReference type="RefSeq" id="WP_243576078.1">
    <property type="nucleotide sequence ID" value="NZ_CP094529.1"/>
</dbReference>
<protein>
    <submittedName>
        <fullName evidence="1">Uncharacterized protein</fullName>
    </submittedName>
</protein>
<evidence type="ECO:0000313" key="1">
    <source>
        <dbReference type="EMBL" id="UOE37681.1"/>
    </source>
</evidence>
<reference evidence="1 2" key="1">
    <citation type="submission" date="2022-03" db="EMBL/GenBank/DDBJ databases">
        <title>Chryseobacterium sp. isolated from the Andong Sikhe.</title>
        <authorList>
            <person name="Won M."/>
            <person name="Kim S.-J."/>
            <person name="Kwon S.-W."/>
        </authorList>
    </citation>
    <scope>NUCLEOTIDE SEQUENCE [LARGE SCALE GENOMIC DNA]</scope>
    <source>
        <strain evidence="1 2">ADR-1</strain>
    </source>
</reference>
<accession>A0ABY4BJ14</accession>
<keyword evidence="2" id="KW-1185">Reference proteome</keyword>
<name>A0ABY4BJ14_9FLAO</name>
<gene>
    <name evidence="1" type="ORF">MTP08_11535</name>
</gene>
<evidence type="ECO:0000313" key="2">
    <source>
        <dbReference type="Proteomes" id="UP000831068"/>
    </source>
</evidence>
<dbReference type="EMBL" id="CP094529">
    <property type="protein sequence ID" value="UOE37681.1"/>
    <property type="molecule type" value="Genomic_DNA"/>
</dbReference>
<proteinExistence type="predicted"/>
<dbReference type="Proteomes" id="UP000831068">
    <property type="component" value="Chromosome"/>
</dbReference>
<organism evidence="1 2">
    <name type="scientific">Chryseobacterium oryzae</name>
    <dbReference type="NCBI Taxonomy" id="2929799"/>
    <lineage>
        <taxon>Bacteria</taxon>
        <taxon>Pseudomonadati</taxon>
        <taxon>Bacteroidota</taxon>
        <taxon>Flavobacteriia</taxon>
        <taxon>Flavobacteriales</taxon>
        <taxon>Weeksellaceae</taxon>
        <taxon>Chryseobacterium group</taxon>
        <taxon>Chryseobacterium</taxon>
    </lineage>
</organism>